<protein>
    <submittedName>
        <fullName evidence="2">Uncharacterized protein</fullName>
    </submittedName>
</protein>
<dbReference type="RefSeq" id="WP_075742286.1">
    <property type="nucleotide sequence ID" value="NZ_CP016076.1"/>
</dbReference>
<evidence type="ECO:0000313" key="2">
    <source>
        <dbReference type="EMBL" id="APU16819.1"/>
    </source>
</evidence>
<dbReference type="Proteomes" id="UP000185511">
    <property type="component" value="Chromosome"/>
</dbReference>
<feature type="region of interest" description="Disordered" evidence="1">
    <location>
        <begin position="1"/>
        <end position="30"/>
    </location>
</feature>
<reference evidence="3" key="1">
    <citation type="submission" date="2016-06" db="EMBL/GenBank/DDBJ databases">
        <title>Complete genome sequence of Actinoalloteichus fjordicus DSM 46855 (=ADI127-17), type strain of the new species Actinoalloteichus fjordicus.</title>
        <authorList>
            <person name="Ruckert C."/>
            <person name="Nouioui I."/>
            <person name="Willmese J."/>
            <person name="van Wezel G."/>
            <person name="Klenk H.-P."/>
            <person name="Kalinowski J."/>
            <person name="Zotchev S.B."/>
        </authorList>
    </citation>
    <scope>NUCLEOTIDE SEQUENCE [LARGE SCALE GENOMIC DNA]</scope>
    <source>
        <strain evidence="3">ADI127-7</strain>
    </source>
</reference>
<dbReference type="AlphaFoldDB" id="A0AAC9PTL9"/>
<accession>A0AAC9PTL9</accession>
<gene>
    <name evidence="2" type="ORF">UA74_24005</name>
</gene>
<evidence type="ECO:0000256" key="1">
    <source>
        <dbReference type="SAM" id="MobiDB-lite"/>
    </source>
</evidence>
<name>A0AAC9PTL9_9PSEU</name>
<feature type="compositionally biased region" description="Gly residues" evidence="1">
    <location>
        <begin position="18"/>
        <end position="29"/>
    </location>
</feature>
<sequence>MSTRTAPDAPTRVAIGPAGSGAGAHGGSDGLDLTELRADLLATAVVPGPTPEQTLARTLDDPGWVVRPSLLRRAAEVLARELPRSVDRVIAPRPADAALATAVSLHTGLPFAVLGTGAAIGSPTSTGTEQAPSAADAPVVILGEVHGLETVALIGAVPAPARFELESWVARQRLTVARWSTLLHALS</sequence>
<evidence type="ECO:0000313" key="3">
    <source>
        <dbReference type="Proteomes" id="UP000185511"/>
    </source>
</evidence>
<proteinExistence type="predicted"/>
<dbReference type="EMBL" id="CP016076">
    <property type="protein sequence ID" value="APU16819.1"/>
    <property type="molecule type" value="Genomic_DNA"/>
</dbReference>
<organism evidence="2 3">
    <name type="scientific">Actinoalloteichus fjordicus</name>
    <dbReference type="NCBI Taxonomy" id="1612552"/>
    <lineage>
        <taxon>Bacteria</taxon>
        <taxon>Bacillati</taxon>
        <taxon>Actinomycetota</taxon>
        <taxon>Actinomycetes</taxon>
        <taxon>Pseudonocardiales</taxon>
        <taxon>Pseudonocardiaceae</taxon>
        <taxon>Actinoalloteichus</taxon>
    </lineage>
</organism>
<dbReference type="KEGG" id="acad:UA74_24005"/>
<keyword evidence="3" id="KW-1185">Reference proteome</keyword>